<dbReference type="EMBL" id="BARS01043364">
    <property type="protein sequence ID" value="GAG38878.1"/>
    <property type="molecule type" value="Genomic_DNA"/>
</dbReference>
<dbReference type="InterPro" id="IPR000178">
    <property type="entry name" value="TF_IF2_bacterial-like"/>
</dbReference>
<feature type="non-terminal residue" evidence="9">
    <location>
        <position position="1"/>
    </location>
</feature>
<comment type="subcellular location">
    <subcellularLocation>
        <location evidence="1">Cytoplasm</location>
    </subcellularLocation>
</comment>
<accession>X0XQD6</accession>
<evidence type="ECO:0000313" key="9">
    <source>
        <dbReference type="EMBL" id="GAG38878.1"/>
    </source>
</evidence>
<evidence type="ECO:0008006" key="10">
    <source>
        <dbReference type="Google" id="ProtNLM"/>
    </source>
</evidence>
<dbReference type="InterPro" id="IPR004161">
    <property type="entry name" value="EFTu-like_2"/>
</dbReference>
<dbReference type="PANTHER" id="PTHR43381:SF5">
    <property type="entry name" value="TR-TYPE G DOMAIN-CONTAINING PROTEIN"/>
    <property type="match status" value="1"/>
</dbReference>
<evidence type="ECO:0000256" key="2">
    <source>
        <dbReference type="ARBA" id="ARBA00007733"/>
    </source>
</evidence>
<dbReference type="CDD" id="cd03692">
    <property type="entry name" value="mtIF2_IVc"/>
    <property type="match status" value="1"/>
</dbReference>
<evidence type="ECO:0000256" key="4">
    <source>
        <dbReference type="ARBA" id="ARBA00022741"/>
    </source>
</evidence>
<dbReference type="SUPFAM" id="SSF50447">
    <property type="entry name" value="Translation proteins"/>
    <property type="match status" value="1"/>
</dbReference>
<dbReference type="InterPro" id="IPR009000">
    <property type="entry name" value="Transl_B-barrel_sf"/>
</dbReference>
<dbReference type="PANTHER" id="PTHR43381">
    <property type="entry name" value="TRANSLATION INITIATION FACTOR IF-2-RELATED"/>
    <property type="match status" value="1"/>
</dbReference>
<reference evidence="9" key="1">
    <citation type="journal article" date="2014" name="Front. Microbiol.">
        <title>High frequency of phylogenetically diverse reductive dehalogenase-homologous genes in deep subseafloor sedimentary metagenomes.</title>
        <authorList>
            <person name="Kawai M."/>
            <person name="Futagami T."/>
            <person name="Toyoda A."/>
            <person name="Takaki Y."/>
            <person name="Nishi S."/>
            <person name="Hori S."/>
            <person name="Arai W."/>
            <person name="Tsubouchi T."/>
            <person name="Morono Y."/>
            <person name="Uchiyama I."/>
            <person name="Ito T."/>
            <person name="Fujiyama A."/>
            <person name="Inagaki F."/>
            <person name="Takami H."/>
        </authorList>
    </citation>
    <scope>NUCLEOTIDE SEQUENCE</scope>
    <source>
        <strain evidence="9">Expedition CK06-06</strain>
    </source>
</reference>
<evidence type="ECO:0000256" key="6">
    <source>
        <dbReference type="ARBA" id="ARBA00023134"/>
    </source>
</evidence>
<dbReference type="InterPro" id="IPR023115">
    <property type="entry name" value="TIF_IF2_dom3"/>
</dbReference>
<dbReference type="PROSITE" id="PS01176">
    <property type="entry name" value="IF2"/>
    <property type="match status" value="1"/>
</dbReference>
<dbReference type="Gene3D" id="2.40.30.10">
    <property type="entry name" value="Translation factors"/>
    <property type="match status" value="1"/>
</dbReference>
<organism evidence="9">
    <name type="scientific">marine sediment metagenome</name>
    <dbReference type="NCBI Taxonomy" id="412755"/>
    <lineage>
        <taxon>unclassified sequences</taxon>
        <taxon>metagenomes</taxon>
        <taxon>ecological metagenomes</taxon>
    </lineage>
</organism>
<dbReference type="InterPro" id="IPR015760">
    <property type="entry name" value="TIF_IF2"/>
</dbReference>
<dbReference type="GO" id="GO:0005829">
    <property type="term" value="C:cytosol"/>
    <property type="evidence" value="ECO:0007669"/>
    <property type="project" value="TreeGrafter"/>
</dbReference>
<dbReference type="Pfam" id="PF11987">
    <property type="entry name" value="IF-2"/>
    <property type="match status" value="1"/>
</dbReference>
<dbReference type="GO" id="GO:0003924">
    <property type="term" value="F:GTPase activity"/>
    <property type="evidence" value="ECO:0007669"/>
    <property type="project" value="InterPro"/>
</dbReference>
<keyword evidence="6" id="KW-0342">GTP-binding</keyword>
<feature type="domain" description="Translation elongation factor EFTu-like" evidence="7">
    <location>
        <begin position="100"/>
        <end position="167"/>
    </location>
</feature>
<comment type="similarity">
    <text evidence="2">Belongs to the TRAFAC class translation factor GTPase superfamily. Classic translation factor GTPase family. IF-2 subfamily.</text>
</comment>
<dbReference type="FunFam" id="2.40.30.10:FF:000008">
    <property type="entry name" value="Translation initiation factor IF-2"/>
    <property type="match status" value="1"/>
</dbReference>
<dbReference type="SUPFAM" id="SSF52156">
    <property type="entry name" value="Initiation factor IF2/eIF5b, domain 3"/>
    <property type="match status" value="1"/>
</dbReference>
<name>X0XQD6_9ZZZZ</name>
<evidence type="ECO:0000259" key="7">
    <source>
        <dbReference type="Pfam" id="PF03144"/>
    </source>
</evidence>
<dbReference type="InterPro" id="IPR036925">
    <property type="entry name" value="TIF_IF2_dom3_sf"/>
</dbReference>
<dbReference type="FunFam" id="3.40.50.10050:FF:000001">
    <property type="entry name" value="Translation initiation factor IF-2"/>
    <property type="match status" value="1"/>
</dbReference>
<evidence type="ECO:0000256" key="1">
    <source>
        <dbReference type="ARBA" id="ARBA00004496"/>
    </source>
</evidence>
<feature type="domain" description="Translation initiation factor IF- 2" evidence="8">
    <location>
        <begin position="1"/>
        <end position="69"/>
    </location>
</feature>
<proteinExistence type="inferred from homology"/>
<protein>
    <recommendedName>
        <fullName evidence="10">Translation initiation factor IF- 2 domain-containing protein</fullName>
    </recommendedName>
</protein>
<dbReference type="Pfam" id="PF03144">
    <property type="entry name" value="GTP_EFTU_D2"/>
    <property type="match status" value="1"/>
</dbReference>
<keyword evidence="4" id="KW-0547">Nucleotide-binding</keyword>
<dbReference type="GO" id="GO:0003743">
    <property type="term" value="F:translation initiation factor activity"/>
    <property type="evidence" value="ECO:0007669"/>
    <property type="project" value="UniProtKB-KW"/>
</dbReference>
<gene>
    <name evidence="9" type="ORF">S01H1_65666</name>
</gene>
<dbReference type="AlphaFoldDB" id="X0XQD6"/>
<comment type="caution">
    <text evidence="9">The sequence shown here is derived from an EMBL/GenBank/DDBJ whole genome shotgun (WGS) entry which is preliminary data.</text>
</comment>
<dbReference type="Gene3D" id="3.40.50.10050">
    <property type="entry name" value="Translation initiation factor IF- 2, domain 3"/>
    <property type="match status" value="1"/>
</dbReference>
<evidence type="ECO:0000256" key="3">
    <source>
        <dbReference type="ARBA" id="ARBA00022540"/>
    </source>
</evidence>
<keyword evidence="3" id="KW-0396">Initiation factor</keyword>
<keyword evidence="5" id="KW-0648">Protein biosynthesis</keyword>
<evidence type="ECO:0000256" key="5">
    <source>
        <dbReference type="ARBA" id="ARBA00022917"/>
    </source>
</evidence>
<sequence length="179" mass="19714">LSTEEVKLKVIHGATGAVTETDVMLASASKAIIICFNVRANPAVRAIAEKENVDVRFYDVIYKVIEDIQSAMAGLLEPVYNENIIGRADIKEIFHVSKIGTVAGCYVTDGKIERGAKVRLLRDDVVIFDGNINSLKRFKDDVKDVSSGFECGLGLENYNDIKPGDVLEVYTLEEMKAEL</sequence>
<dbReference type="GO" id="GO:0005525">
    <property type="term" value="F:GTP binding"/>
    <property type="evidence" value="ECO:0007669"/>
    <property type="project" value="UniProtKB-KW"/>
</dbReference>
<evidence type="ECO:0000259" key="8">
    <source>
        <dbReference type="Pfam" id="PF11987"/>
    </source>
</evidence>